<dbReference type="NCBIfam" id="NF038126">
    <property type="entry name" value="PEP_CTERM_FxDxF"/>
    <property type="match status" value="1"/>
</dbReference>
<comment type="caution">
    <text evidence="3">The sequence shown here is derived from an EMBL/GenBank/DDBJ whole genome shotgun (WGS) entry which is preliminary data.</text>
</comment>
<feature type="chain" id="PRO_5047259249" evidence="1">
    <location>
        <begin position="28"/>
        <end position="188"/>
    </location>
</feature>
<feature type="signal peptide" evidence="1">
    <location>
        <begin position="1"/>
        <end position="27"/>
    </location>
</feature>
<dbReference type="InterPro" id="IPR013424">
    <property type="entry name" value="Ice-binding_C"/>
</dbReference>
<keyword evidence="4" id="KW-1185">Reference proteome</keyword>
<evidence type="ECO:0000256" key="1">
    <source>
        <dbReference type="SAM" id="SignalP"/>
    </source>
</evidence>
<evidence type="ECO:0000313" key="3">
    <source>
        <dbReference type="EMBL" id="MDY0746167.1"/>
    </source>
</evidence>
<dbReference type="EMBL" id="JAXCLA010000005">
    <property type="protein sequence ID" value="MDY0746167.1"/>
    <property type="molecule type" value="Genomic_DNA"/>
</dbReference>
<evidence type="ECO:0000259" key="2">
    <source>
        <dbReference type="Pfam" id="PF07589"/>
    </source>
</evidence>
<dbReference type="RefSeq" id="WP_320424065.1">
    <property type="nucleotide sequence ID" value="NZ_JAXCLA010000005.1"/>
</dbReference>
<dbReference type="Proteomes" id="UP001285263">
    <property type="component" value="Unassembled WGS sequence"/>
</dbReference>
<evidence type="ECO:0000313" key="4">
    <source>
        <dbReference type="Proteomes" id="UP001285263"/>
    </source>
</evidence>
<accession>A0ABU5DIN6</accession>
<organism evidence="3 4">
    <name type="scientific">Roseateles agri</name>
    <dbReference type="NCBI Taxonomy" id="3098619"/>
    <lineage>
        <taxon>Bacteria</taxon>
        <taxon>Pseudomonadati</taxon>
        <taxon>Pseudomonadota</taxon>
        <taxon>Betaproteobacteria</taxon>
        <taxon>Burkholderiales</taxon>
        <taxon>Sphaerotilaceae</taxon>
        <taxon>Roseateles</taxon>
    </lineage>
</organism>
<dbReference type="Pfam" id="PF07589">
    <property type="entry name" value="PEP-CTERM"/>
    <property type="match status" value="1"/>
</dbReference>
<name>A0ABU5DIN6_9BURK</name>
<protein>
    <submittedName>
        <fullName evidence="3">FxDxF family PEP-CTERM protein</fullName>
    </submittedName>
</protein>
<sequence>MKQLFLLKAVFASAVIASALLGGNASATTYNLGAVSIGVPKTFSATVANGIFADTYTFALPTNGGSGYSFQNFPIDLGSLGTLNLSFSGFDLAYAGADGVVGNADDKVVASGNLSSVGSYSFSVPATEGGVYYLDIFGRATGSLGGAYNGAISVQAVSPVPEPGSYVMLMAGLGAVGLVATRRRRTLR</sequence>
<reference evidence="3 4" key="1">
    <citation type="submission" date="2023-11" db="EMBL/GenBank/DDBJ databases">
        <title>Paucibacter sp. nov., isolated from fresh soil in Korea.</title>
        <authorList>
            <person name="Le N.T.T."/>
        </authorList>
    </citation>
    <scope>NUCLEOTIDE SEQUENCE [LARGE SCALE GENOMIC DNA]</scope>
    <source>
        <strain evidence="3 4">R3-3</strain>
    </source>
</reference>
<proteinExistence type="predicted"/>
<gene>
    <name evidence="3" type="ORF">SNE35_16735</name>
</gene>
<feature type="domain" description="Ice-binding protein C-terminal" evidence="2">
    <location>
        <begin position="159"/>
        <end position="184"/>
    </location>
</feature>
<dbReference type="NCBIfam" id="TIGR02595">
    <property type="entry name" value="PEP_CTERM"/>
    <property type="match status" value="1"/>
</dbReference>
<keyword evidence="1" id="KW-0732">Signal</keyword>